<keyword evidence="2" id="KW-0802">TPR repeat</keyword>
<evidence type="ECO:0000256" key="2">
    <source>
        <dbReference type="ARBA" id="ARBA00022803"/>
    </source>
</evidence>
<feature type="domain" description="Cns1/TTC4 wheel" evidence="3">
    <location>
        <begin position="201"/>
        <end position="296"/>
    </location>
</feature>
<dbReference type="InterPro" id="IPR011990">
    <property type="entry name" value="TPR-like_helical_dom_sf"/>
</dbReference>
<dbReference type="EMBL" id="LXFE01002839">
    <property type="protein sequence ID" value="OLL22755.1"/>
    <property type="molecule type" value="Genomic_DNA"/>
</dbReference>
<dbReference type="STRING" id="1198029.A0A1U7LJC5"/>
<reference evidence="4 5" key="1">
    <citation type="submission" date="2016-04" db="EMBL/GenBank/DDBJ databases">
        <title>Evolutionary innovation and constraint leading to complex multicellularity in the Ascomycota.</title>
        <authorList>
            <person name="Cisse O."/>
            <person name="Nguyen A."/>
            <person name="Hewitt D.A."/>
            <person name="Jedd G."/>
            <person name="Stajich J.E."/>
        </authorList>
    </citation>
    <scope>NUCLEOTIDE SEQUENCE [LARGE SCALE GENOMIC DNA]</scope>
    <source>
        <strain evidence="4 5">DAH-3</strain>
    </source>
</reference>
<dbReference type="OMA" id="MNISEYQ"/>
<dbReference type="PANTHER" id="PTHR46035:SF1">
    <property type="entry name" value="TETRATRICOPEPTIDE REPEAT PROTEIN 4"/>
    <property type="match status" value="1"/>
</dbReference>
<sequence length="300" mass="34367">MSNANRRLYHEEIDETPLFMTQLPDDPTENIALEGLKALAYEGTPDEIALNFKNQGNEMISEKRWLDAKIFYNKSIQANPSIALEKKCLLNRTLCNLHLELRDEIEKNCEKAIWRLTRAYIMLEKLQDAEMYLSRQNNGDEFAVLRKLYREKLDSKQKSKSIKKDQMGNDIMLTSAIEARNITILKTGEQPDIQGITLESPLDASSLLFIPILILYPLVSQTDFFPSVAEDLQIKDLLEQIVPLPWDTKSEYKSPVVYVQGRGNKKVPVGKDIVLQEIFGRTVFVDGILRLYIVPDSVLC</sequence>
<keyword evidence="1" id="KW-0677">Repeat</keyword>
<gene>
    <name evidence="4" type="ORF">NEOLI_005243</name>
</gene>
<keyword evidence="5" id="KW-1185">Reference proteome</keyword>
<proteinExistence type="predicted"/>
<dbReference type="OrthoDB" id="420195at2759"/>
<dbReference type="SUPFAM" id="SSF48452">
    <property type="entry name" value="TPR-like"/>
    <property type="match status" value="1"/>
</dbReference>
<evidence type="ECO:0000313" key="5">
    <source>
        <dbReference type="Proteomes" id="UP000186594"/>
    </source>
</evidence>
<dbReference type="PANTHER" id="PTHR46035">
    <property type="entry name" value="TETRATRICOPEPTIDE REPEAT PROTEIN 4"/>
    <property type="match status" value="1"/>
</dbReference>
<evidence type="ECO:0000313" key="4">
    <source>
        <dbReference type="EMBL" id="OLL22755.1"/>
    </source>
</evidence>
<dbReference type="Gene3D" id="1.25.40.10">
    <property type="entry name" value="Tetratricopeptide repeat domain"/>
    <property type="match status" value="1"/>
</dbReference>
<dbReference type="GO" id="GO:0006457">
    <property type="term" value="P:protein folding"/>
    <property type="evidence" value="ECO:0007669"/>
    <property type="project" value="TreeGrafter"/>
</dbReference>
<dbReference type="GO" id="GO:0030544">
    <property type="term" value="F:Hsp70 protein binding"/>
    <property type="evidence" value="ECO:0007669"/>
    <property type="project" value="TreeGrafter"/>
</dbReference>
<evidence type="ECO:0000256" key="1">
    <source>
        <dbReference type="ARBA" id="ARBA00022737"/>
    </source>
</evidence>
<dbReference type="GO" id="GO:0005634">
    <property type="term" value="C:nucleus"/>
    <property type="evidence" value="ECO:0007669"/>
    <property type="project" value="TreeGrafter"/>
</dbReference>
<comment type="caution">
    <text evidence="4">The sequence shown here is derived from an EMBL/GenBank/DDBJ whole genome shotgun (WGS) entry which is preliminary data.</text>
</comment>
<evidence type="ECO:0000259" key="3">
    <source>
        <dbReference type="Pfam" id="PF18972"/>
    </source>
</evidence>
<dbReference type="Proteomes" id="UP000186594">
    <property type="component" value="Unassembled WGS sequence"/>
</dbReference>
<organism evidence="4 5">
    <name type="scientific">Neolecta irregularis (strain DAH-3)</name>
    <dbReference type="NCBI Taxonomy" id="1198029"/>
    <lineage>
        <taxon>Eukaryota</taxon>
        <taxon>Fungi</taxon>
        <taxon>Dikarya</taxon>
        <taxon>Ascomycota</taxon>
        <taxon>Taphrinomycotina</taxon>
        <taxon>Neolectales</taxon>
        <taxon>Neolectaceae</taxon>
        <taxon>Neolecta</taxon>
    </lineage>
</organism>
<accession>A0A1U7LJC5</accession>
<protein>
    <submittedName>
        <fullName evidence="4">Hsp70/Hsp90 co-chaperone cns1</fullName>
    </submittedName>
</protein>
<dbReference type="AlphaFoldDB" id="A0A1U7LJC5"/>
<name>A0A1U7LJC5_NEOID</name>
<dbReference type="Pfam" id="PF18972">
    <property type="entry name" value="Wheel"/>
    <property type="match status" value="1"/>
</dbReference>
<dbReference type="InterPro" id="IPR044059">
    <property type="entry name" value="Csn1/TTC4_wheel"/>
</dbReference>
<dbReference type="GO" id="GO:0051879">
    <property type="term" value="F:Hsp90 protein binding"/>
    <property type="evidence" value="ECO:0007669"/>
    <property type="project" value="InterPro"/>
</dbReference>
<dbReference type="GO" id="GO:0005829">
    <property type="term" value="C:cytosol"/>
    <property type="evidence" value="ECO:0007669"/>
    <property type="project" value="TreeGrafter"/>
</dbReference>